<comment type="caution">
    <text evidence="2">Lacks conserved residue(s) required for the propagation of feature annotation.</text>
</comment>
<dbReference type="Gene3D" id="4.10.400.10">
    <property type="entry name" value="Low-density Lipoprotein Receptor"/>
    <property type="match status" value="1"/>
</dbReference>
<sequence>MRKRPEIEIGWPPPIHCYILFILIVSASAQYPYSWTKGGLKLTCKINSTNERAWQQVGTSCYFVDPTQLITFNSTQSLCKRTNNSYPARLDTYLIIRELKKANLWQSGQLWTGYYMPDLTLLNSPSKSGNFSAYNPSWAFNQPLWNEIEKCLALDISSENLEDIGWSLRNCTDRLPVLCETFSCRPDEWRCVDNSRCIPQSAVQDQIRDCDDGSDEETIDLVRVDSLDSWFGEEGNRSFRKYPQETWLRQNEGEISIEFDGKPGERRWRIENSQRLGVILVITGHLPEDSFLNISSCNSPLIPVDQSILPLVASFADPCITISLISSNIRSSDSLHIKYYKGCPSSISSPFATLFLTGPFSSSSPSPSPSQQFPYQSTYLSRNLLTFAFHIKPFDLKPITMLFDELILDDVSVLTISSPQNTKTITKSCLPLCASDFYFTSFPVKVFLSSASGRFVAKIRYSQDCSTIPFDSKMILRSSNQSLKLGTQMKGECPNGILSGNSIIECLFGGIWSNELGNCLEGAPFCPLPGVRNGYPVEYDGNRLLVQCRARFAGADGAASFTSNCDGRYWTPNPTCLPVNCSTPESLYNEATLKNSSNYWRAFDVAQYLIEDSISQNPFRQCSRAGTWNDFNFQKVLRCPGKVIPFGSLRSSNVGESILADCVQGFHPNQQVLCMNDGKYQDFPDLCIEAQYSPELCGDGEIMERAGYPGGYTCNCPLKQQFNGTTCIAIDECADGSSQCDLQNSICVTLSDSYFCNCTSNYIEGENHSCILPECSKFDLIEKIKDENTSQFVEPDKLYYKYFETVSVYTGAIYEHSETLLYYKTVWKCVKKTWELDNTDLWGNIYKEKDIPKCNGSQSDSWVSLNKAQYLPFEVGTGHCESLQETWDPTYCSPKGSWVGEFFCRRAPENRTEKRKMRSLNKRMKQKNECLLPGNKLIEATSRSLEIGKFATISCKYSGYTLLGSSEIGCSFLSKRNCLLDASSAITIYEGETLTLYCNYRQSCKNRVYWIDEEGKRIEKMNATKIEIFDDFARVLLVKYDTKISDSRIYICASEEGNEIVEKREIKVSVIPSFNDSPISSSEAGRLGTFVEFSDSNWRVLDDNRILRFPFGDKSTARFGPIDTESDWILLNLWINSTSIIGIRLQENREENRENREENDREIYKIVNSGYYSIPISLSMKRFFLKFITDGQILIEDLYLEYLYCAETKIGLTHYPRTRIEKKAQLVQGSCSKDSIEFHQSFAECLPRDCILEESANCCDRDYCNDFRQTEKKPTLTGFGKCLDERRTSLECVEAIEVQKNENGSFIDTSIAHFIQIYDENSNQEIFCEFYVSFKENKCKRIPPNFVCTQKGNKTNCRQDSCGENQIWTHQDEYVVSSLPNCEISSKVYEQKFSGCPSGWEKRNHICVECPSGYFHKDGYGCELCPIGLYSSKSGSLSCEKCPPNTITSEEGSTRLNQCISLCPSGFYSIDGLVPCLPCDYGFYQEYSGSSFCSKCPYNMITLKKGMKSRSDCLAKCLPGYQSMAIDGMIECIECPPTCQVLGCKNGGICEEKALICECPIGYFGNDCALVLDLCTSNYCFNNGDCLFENHTNICHCKEGFHGKRCEERNEEKVQKMKSLKCQTGSSFDEMGNQCPLLSTGISVNIMSLMSSVNLMILRRQRQRQQQRRQQRRRRQQQQRRRRKRQRKPLRKLTMDLLY</sequence>
<keyword evidence="5" id="KW-0812">Transmembrane</keyword>
<reference evidence="11" key="1">
    <citation type="submission" date="2024-02" db="UniProtKB">
        <authorList>
            <consortium name="WormBaseParasite"/>
        </authorList>
    </citation>
    <scope>IDENTIFICATION</scope>
</reference>
<evidence type="ECO:0000256" key="4">
    <source>
        <dbReference type="SAM" id="MobiDB-lite"/>
    </source>
</evidence>
<evidence type="ECO:0000256" key="2">
    <source>
        <dbReference type="PROSITE-ProRule" id="PRU00076"/>
    </source>
</evidence>
<feature type="region of interest" description="Disordered" evidence="4">
    <location>
        <begin position="1660"/>
        <end position="1690"/>
    </location>
</feature>
<evidence type="ECO:0000256" key="1">
    <source>
        <dbReference type="ARBA" id="ARBA00023157"/>
    </source>
</evidence>
<keyword evidence="3" id="KW-0768">Sushi</keyword>
<dbReference type="Pfam" id="PF07699">
    <property type="entry name" value="Ephrin_rec_like"/>
    <property type="match status" value="2"/>
</dbReference>
<keyword evidence="5" id="KW-1133">Transmembrane helix</keyword>
<dbReference type="Pfam" id="PF00057">
    <property type="entry name" value="Ldl_recept_a"/>
    <property type="match status" value="1"/>
</dbReference>
<dbReference type="InterPro" id="IPR036179">
    <property type="entry name" value="Ig-like_dom_sf"/>
</dbReference>
<dbReference type="WBParaSite" id="MBELARI_LOCUS8690">
    <property type="protein sequence ID" value="MBELARI_LOCUS8690"/>
    <property type="gene ID" value="MBELARI_LOCUS8690"/>
</dbReference>
<evidence type="ECO:0000259" key="6">
    <source>
        <dbReference type="PROSITE" id="PS50026"/>
    </source>
</evidence>
<dbReference type="PROSITE" id="PS50923">
    <property type="entry name" value="SUSHI"/>
    <property type="match status" value="1"/>
</dbReference>
<evidence type="ECO:0000259" key="8">
    <source>
        <dbReference type="PROSITE" id="PS50835"/>
    </source>
</evidence>
<dbReference type="SMART" id="SM00032">
    <property type="entry name" value="CCP"/>
    <property type="match status" value="3"/>
</dbReference>
<evidence type="ECO:0000256" key="3">
    <source>
        <dbReference type="PROSITE-ProRule" id="PRU00302"/>
    </source>
</evidence>
<feature type="domain" description="Ig-like" evidence="8">
    <location>
        <begin position="990"/>
        <end position="1069"/>
    </location>
</feature>
<dbReference type="InterPro" id="IPR000742">
    <property type="entry name" value="EGF"/>
</dbReference>
<feature type="domain" description="C-type lectin" evidence="7">
    <location>
        <begin position="40"/>
        <end position="180"/>
    </location>
</feature>
<dbReference type="PROSITE" id="PS00022">
    <property type="entry name" value="EGF_1"/>
    <property type="match status" value="2"/>
</dbReference>
<dbReference type="CDD" id="cd00112">
    <property type="entry name" value="LDLa"/>
    <property type="match status" value="1"/>
</dbReference>
<dbReference type="InterPro" id="IPR007110">
    <property type="entry name" value="Ig-like_dom"/>
</dbReference>
<dbReference type="InterPro" id="IPR002172">
    <property type="entry name" value="LDrepeatLR_classA_rpt"/>
</dbReference>
<dbReference type="SUPFAM" id="SSF57184">
    <property type="entry name" value="Growth factor receptor domain"/>
    <property type="match status" value="1"/>
</dbReference>
<keyword evidence="5" id="KW-0472">Membrane</keyword>
<dbReference type="Proteomes" id="UP000887575">
    <property type="component" value="Unassembled WGS sequence"/>
</dbReference>
<evidence type="ECO:0000313" key="11">
    <source>
        <dbReference type="WBParaSite" id="MBELARI_LOCUS8690"/>
    </source>
</evidence>
<dbReference type="InterPro" id="IPR003599">
    <property type="entry name" value="Ig_sub"/>
</dbReference>
<dbReference type="SUPFAM" id="SSF48726">
    <property type="entry name" value="Immunoglobulin"/>
    <property type="match status" value="1"/>
</dbReference>
<feature type="domain" description="EGF-like" evidence="6">
    <location>
        <begin position="1536"/>
        <end position="1569"/>
    </location>
</feature>
<dbReference type="PROSITE" id="PS50041">
    <property type="entry name" value="C_TYPE_LECTIN_2"/>
    <property type="match status" value="1"/>
</dbReference>
<dbReference type="Gene3D" id="2.10.25.10">
    <property type="entry name" value="Laminin"/>
    <property type="match status" value="2"/>
</dbReference>
<dbReference type="InterPro" id="IPR001304">
    <property type="entry name" value="C-type_lectin-like"/>
</dbReference>
<dbReference type="InterPro" id="IPR036055">
    <property type="entry name" value="LDL_receptor-like_sf"/>
</dbReference>
<accession>A0AAF3FPK8</accession>
<dbReference type="PROSITE" id="PS01186">
    <property type="entry name" value="EGF_2"/>
    <property type="match status" value="2"/>
</dbReference>
<evidence type="ECO:0000256" key="5">
    <source>
        <dbReference type="SAM" id="Phobius"/>
    </source>
</evidence>
<feature type="domain" description="EGF-like" evidence="6">
    <location>
        <begin position="1571"/>
        <end position="1607"/>
    </location>
</feature>
<dbReference type="Gene3D" id="2.60.40.10">
    <property type="entry name" value="Immunoglobulins"/>
    <property type="match status" value="1"/>
</dbReference>
<organism evidence="10 11">
    <name type="scientific">Mesorhabditis belari</name>
    <dbReference type="NCBI Taxonomy" id="2138241"/>
    <lineage>
        <taxon>Eukaryota</taxon>
        <taxon>Metazoa</taxon>
        <taxon>Ecdysozoa</taxon>
        <taxon>Nematoda</taxon>
        <taxon>Chromadorea</taxon>
        <taxon>Rhabditida</taxon>
        <taxon>Rhabditina</taxon>
        <taxon>Rhabditomorpha</taxon>
        <taxon>Rhabditoidea</taxon>
        <taxon>Rhabditidae</taxon>
        <taxon>Mesorhabditinae</taxon>
        <taxon>Mesorhabditis</taxon>
    </lineage>
</organism>
<dbReference type="PANTHER" id="PTHR24033:SF151">
    <property type="entry name" value="NOTCH 2"/>
    <property type="match status" value="1"/>
</dbReference>
<evidence type="ECO:0000313" key="10">
    <source>
        <dbReference type="Proteomes" id="UP000887575"/>
    </source>
</evidence>
<dbReference type="InterPro" id="IPR009030">
    <property type="entry name" value="Growth_fac_rcpt_cys_sf"/>
</dbReference>
<dbReference type="CDD" id="cd00033">
    <property type="entry name" value="CCP"/>
    <property type="match status" value="1"/>
</dbReference>
<evidence type="ECO:0000259" key="9">
    <source>
        <dbReference type="PROSITE" id="PS50923"/>
    </source>
</evidence>
<dbReference type="SMART" id="SM00181">
    <property type="entry name" value="EGF"/>
    <property type="match status" value="3"/>
</dbReference>
<dbReference type="PROSITE" id="PS50835">
    <property type="entry name" value="IG_LIKE"/>
    <property type="match status" value="1"/>
</dbReference>
<dbReference type="InterPro" id="IPR013783">
    <property type="entry name" value="Ig-like_fold"/>
</dbReference>
<dbReference type="InterPro" id="IPR051830">
    <property type="entry name" value="NOTCH_homolog"/>
</dbReference>
<dbReference type="Gene3D" id="2.10.50.10">
    <property type="entry name" value="Tumor Necrosis Factor Receptor, subunit A, domain 2"/>
    <property type="match status" value="2"/>
</dbReference>
<dbReference type="InterPro" id="IPR016187">
    <property type="entry name" value="CTDL_fold"/>
</dbReference>
<evidence type="ECO:0000259" key="7">
    <source>
        <dbReference type="PROSITE" id="PS50041"/>
    </source>
</evidence>
<dbReference type="SUPFAM" id="SSF57424">
    <property type="entry name" value="LDL receptor-like module"/>
    <property type="match status" value="1"/>
</dbReference>
<dbReference type="InterPro" id="IPR000436">
    <property type="entry name" value="Sushi_SCR_CCP_dom"/>
</dbReference>
<protein>
    <submittedName>
        <fullName evidence="11">Uncharacterized protein</fullName>
    </submittedName>
</protein>
<dbReference type="PANTHER" id="PTHR24033">
    <property type="entry name" value="EGF-LIKE DOMAIN-CONTAINING PROTEIN"/>
    <property type="match status" value="1"/>
</dbReference>
<dbReference type="SUPFAM" id="SSF56436">
    <property type="entry name" value="C-type lectin-like"/>
    <property type="match status" value="1"/>
</dbReference>
<name>A0AAF3FPK8_9BILA</name>
<dbReference type="SUPFAM" id="SSF57196">
    <property type="entry name" value="EGF/Laminin"/>
    <property type="match status" value="2"/>
</dbReference>
<feature type="disulfide bond" evidence="2">
    <location>
        <begin position="1559"/>
        <end position="1568"/>
    </location>
</feature>
<keyword evidence="10" id="KW-1185">Reference proteome</keyword>
<keyword evidence="2" id="KW-0245">EGF-like domain</keyword>
<dbReference type="InterPro" id="IPR011641">
    <property type="entry name" value="Tyr-kin_ephrin_A/B_rcpt-like"/>
</dbReference>
<dbReference type="PROSITE" id="PS50068">
    <property type="entry name" value="LDLRA_2"/>
    <property type="match status" value="1"/>
</dbReference>
<dbReference type="SMART" id="SM00192">
    <property type="entry name" value="LDLa"/>
    <property type="match status" value="1"/>
</dbReference>
<proteinExistence type="predicted"/>
<feature type="transmembrane region" description="Helical" evidence="5">
    <location>
        <begin position="1637"/>
        <end position="1658"/>
    </location>
</feature>
<dbReference type="PROSITE" id="PS50026">
    <property type="entry name" value="EGF_3"/>
    <property type="match status" value="2"/>
</dbReference>
<dbReference type="SMART" id="SM01411">
    <property type="entry name" value="Ephrin_rec_like"/>
    <property type="match status" value="2"/>
</dbReference>
<dbReference type="SMART" id="SM00409">
    <property type="entry name" value="IG"/>
    <property type="match status" value="1"/>
</dbReference>
<keyword evidence="1 2" id="KW-1015">Disulfide bond</keyword>
<dbReference type="CDD" id="cd00037">
    <property type="entry name" value="CLECT"/>
    <property type="match status" value="1"/>
</dbReference>
<feature type="domain" description="Sushi" evidence="9">
    <location>
        <begin position="463"/>
        <end position="521"/>
    </location>
</feature>
<feature type="disulfide bond" evidence="2">
    <location>
        <begin position="1597"/>
        <end position="1606"/>
    </location>
</feature>